<reference evidence="2" key="1">
    <citation type="submission" date="2020-05" db="EMBL/GenBank/DDBJ databases">
        <authorList>
            <person name="Chiriac C."/>
            <person name="Salcher M."/>
            <person name="Ghai R."/>
            <person name="Kavagutti S V."/>
        </authorList>
    </citation>
    <scope>NUCLEOTIDE SEQUENCE</scope>
</reference>
<dbReference type="AlphaFoldDB" id="A0A6J7TSC4"/>
<sequence length="450" mass="46579">MTGESLKDVRMQWAALASIGAGVVHGTAVGLHADHPSLSRVFLILTVLQVGWGIVALQRNQWSIVTSGFAINGIAVIGWILTRTTGIAFVSGLEIAEKPQPADTLCALLAVGSVCVSLWAWRKRGTPTSPSLHLNGVYLCSAVTLLALWSVTGHAHSHGHDVALTDAGLTINADGVIVSPSIETPIGLETSTTSATTTTTAPVAVAKKKKAKASPVVTTRPRSAPVTTVLDTTTTTIHGHSLTTSQALAAASGWPRAWDGSTIDFAGIDGVTAEQSARATALIQNAKRDLPKYADTATAIADGYASIGDAGTGFEHFIKIPLLVDGRVLDTTAPESLVYSVKGGVKTLVSAMFIANPGTPLTDTTLVNYAGGLMQWHVHTNLCWMNGKVVGVTNAAGVCVIGTLQTGGAPMVHVWITPHVCGPFAALEGNGAGVADASDSERVDLCNRAH</sequence>
<feature type="transmembrane region" description="Helical" evidence="1">
    <location>
        <begin position="132"/>
        <end position="151"/>
    </location>
</feature>
<dbReference type="EMBL" id="CAFBQH010000104">
    <property type="protein sequence ID" value="CAB5055626.1"/>
    <property type="molecule type" value="Genomic_DNA"/>
</dbReference>
<keyword evidence="1" id="KW-1133">Transmembrane helix</keyword>
<feature type="transmembrane region" description="Helical" evidence="1">
    <location>
        <begin position="102"/>
        <end position="120"/>
    </location>
</feature>
<protein>
    <submittedName>
        <fullName evidence="2">Unannotated protein</fullName>
    </submittedName>
</protein>
<gene>
    <name evidence="2" type="ORF">UFOPK4293_01394</name>
</gene>
<keyword evidence="1" id="KW-0472">Membrane</keyword>
<evidence type="ECO:0000256" key="1">
    <source>
        <dbReference type="SAM" id="Phobius"/>
    </source>
</evidence>
<feature type="transmembrane region" description="Helical" evidence="1">
    <location>
        <begin position="69"/>
        <end position="90"/>
    </location>
</feature>
<keyword evidence="1" id="KW-0812">Transmembrane</keyword>
<evidence type="ECO:0000313" key="2">
    <source>
        <dbReference type="EMBL" id="CAB5055626.1"/>
    </source>
</evidence>
<name>A0A6J7TSC4_9ZZZZ</name>
<organism evidence="2">
    <name type="scientific">freshwater metagenome</name>
    <dbReference type="NCBI Taxonomy" id="449393"/>
    <lineage>
        <taxon>unclassified sequences</taxon>
        <taxon>metagenomes</taxon>
        <taxon>ecological metagenomes</taxon>
    </lineage>
</organism>
<feature type="transmembrane region" description="Helical" evidence="1">
    <location>
        <begin position="12"/>
        <end position="31"/>
    </location>
</feature>
<proteinExistence type="predicted"/>
<accession>A0A6J7TSC4</accession>
<feature type="transmembrane region" description="Helical" evidence="1">
    <location>
        <begin position="37"/>
        <end position="57"/>
    </location>
</feature>